<reference evidence="2" key="1">
    <citation type="submission" date="2015-02" db="EMBL/GenBank/DDBJ databases">
        <authorList>
            <person name="Chooi Y.-H."/>
        </authorList>
    </citation>
    <scope>NUCLEOTIDE SEQUENCE [LARGE SCALE GENOMIC DNA]</scope>
    <source>
        <strain evidence="2">strain Y</strain>
    </source>
</reference>
<sequence length="64" mass="7066">MVSQSIPPVSAQFRSRLREKSEPTAAGSLLGIIYLLVLNQHDNLMLIRIYNCNLVIDDEIAAGP</sequence>
<proteinExistence type="predicted"/>
<protein>
    <submittedName>
        <fullName evidence="1">Uncharacterized protein</fullName>
    </submittedName>
</protein>
<dbReference type="AlphaFoldDB" id="A0A0D6JDU7"/>
<dbReference type="Proteomes" id="UP000033187">
    <property type="component" value="Chromosome 1"/>
</dbReference>
<organism evidence="1 2">
    <name type="scientific">Candidatus Filomicrobium marinum</name>
    <dbReference type="NCBI Taxonomy" id="1608628"/>
    <lineage>
        <taxon>Bacteria</taxon>
        <taxon>Pseudomonadati</taxon>
        <taxon>Pseudomonadota</taxon>
        <taxon>Alphaproteobacteria</taxon>
        <taxon>Hyphomicrobiales</taxon>
        <taxon>Hyphomicrobiaceae</taxon>
        <taxon>Filomicrobium</taxon>
    </lineage>
</organism>
<dbReference type="KEGG" id="fiy:BN1229_v1_1234"/>
<dbReference type="EMBL" id="LN829119">
    <property type="protein sequence ID" value="CPR17399.1"/>
    <property type="molecule type" value="Genomic_DNA"/>
</dbReference>
<gene>
    <name evidence="1" type="ORF">YBN1229_v1_1234</name>
</gene>
<accession>A0A0D6JDU7</accession>
<keyword evidence="2" id="KW-1185">Reference proteome</keyword>
<name>A0A0D6JDU7_9HYPH</name>
<evidence type="ECO:0000313" key="1">
    <source>
        <dbReference type="EMBL" id="CPR17399.1"/>
    </source>
</evidence>
<dbReference type="KEGG" id="fil:BN1229_v1_1236"/>
<evidence type="ECO:0000313" key="2">
    <source>
        <dbReference type="Proteomes" id="UP000033187"/>
    </source>
</evidence>